<dbReference type="Proteomes" id="UP000297229">
    <property type="component" value="Unassembled WGS sequence"/>
</dbReference>
<dbReference type="AlphaFoldDB" id="A0A4Z1HXL3"/>
<dbReference type="EMBL" id="PQXM01001561">
    <property type="protein sequence ID" value="TGO53796.1"/>
    <property type="molecule type" value="Genomic_DNA"/>
</dbReference>
<protein>
    <submittedName>
        <fullName evidence="2">Uncharacterized protein</fullName>
    </submittedName>
</protein>
<evidence type="ECO:0000313" key="2">
    <source>
        <dbReference type="EMBL" id="TGO53796.1"/>
    </source>
</evidence>
<feature type="region of interest" description="Disordered" evidence="1">
    <location>
        <begin position="1"/>
        <end position="42"/>
    </location>
</feature>
<organism evidence="2 3">
    <name type="scientific">Botrytis elliptica</name>
    <dbReference type="NCBI Taxonomy" id="278938"/>
    <lineage>
        <taxon>Eukaryota</taxon>
        <taxon>Fungi</taxon>
        <taxon>Dikarya</taxon>
        <taxon>Ascomycota</taxon>
        <taxon>Pezizomycotina</taxon>
        <taxon>Leotiomycetes</taxon>
        <taxon>Helotiales</taxon>
        <taxon>Sclerotiniaceae</taxon>
        <taxon>Botrytis</taxon>
    </lineage>
</organism>
<accession>A0A4Z1HXL3</accession>
<gene>
    <name evidence="2" type="ORF">BELL_1563g00010</name>
</gene>
<name>A0A4Z1HXL3_9HELO</name>
<keyword evidence="3" id="KW-1185">Reference proteome</keyword>
<evidence type="ECO:0000256" key="1">
    <source>
        <dbReference type="SAM" id="MobiDB-lite"/>
    </source>
</evidence>
<comment type="caution">
    <text evidence="2">The sequence shown here is derived from an EMBL/GenBank/DDBJ whole genome shotgun (WGS) entry which is preliminary data.</text>
</comment>
<evidence type="ECO:0000313" key="3">
    <source>
        <dbReference type="Proteomes" id="UP000297229"/>
    </source>
</evidence>
<proteinExistence type="predicted"/>
<reference evidence="2 3" key="1">
    <citation type="submission" date="2017-12" db="EMBL/GenBank/DDBJ databases">
        <title>Comparative genomics of Botrytis spp.</title>
        <authorList>
            <person name="Valero-Jimenez C.A."/>
            <person name="Tapia P."/>
            <person name="Veloso J."/>
            <person name="Silva-Moreno E."/>
            <person name="Staats M."/>
            <person name="Valdes J.H."/>
            <person name="Van Kan J.A.L."/>
        </authorList>
    </citation>
    <scope>NUCLEOTIDE SEQUENCE [LARGE SCALE GENOMIC DNA]</scope>
    <source>
        <strain evidence="2 3">Be9601</strain>
    </source>
</reference>
<sequence>MLIREILDSGDESDKIPPPLLRVKTPSPPLLLQSKTQPNDHKLPATMMMISPKPSRYVAPLKLSISLAVADLREANRRHLCQNHPHSRTKSKTNDDQVTKLLRKLGEKECLIMQLQIQNTLTRNLRSVSKNFDKVTKLESLWIQHKKVQRYLMYGTEVEAGGDGTANDEEVDIRM</sequence>